<proteinExistence type="inferred from homology"/>
<gene>
    <name evidence="13" type="ORF">AUR64_04040</name>
</gene>
<evidence type="ECO:0000256" key="2">
    <source>
        <dbReference type="ARBA" id="ARBA00022670"/>
    </source>
</evidence>
<evidence type="ECO:0000256" key="10">
    <source>
        <dbReference type="RuleBase" id="RU003983"/>
    </source>
</evidence>
<dbReference type="GO" id="GO:0046872">
    <property type="term" value="F:metal ion binding"/>
    <property type="evidence" value="ECO:0007669"/>
    <property type="project" value="UniProtKB-KW"/>
</dbReference>
<keyword evidence="8 10" id="KW-0482">Metalloprotease</keyword>
<feature type="domain" description="Peptidase M48" evidence="12">
    <location>
        <begin position="71"/>
        <end position="276"/>
    </location>
</feature>
<comment type="similarity">
    <text evidence="10">Belongs to the peptidase M48 family.</text>
</comment>
<accession>A0A0W1RD65</accession>
<keyword evidence="3 11" id="KW-0812">Transmembrane</keyword>
<evidence type="ECO:0000256" key="9">
    <source>
        <dbReference type="ARBA" id="ARBA00023136"/>
    </source>
</evidence>
<evidence type="ECO:0000256" key="11">
    <source>
        <dbReference type="SAM" id="Phobius"/>
    </source>
</evidence>
<keyword evidence="4" id="KW-0479">Metal-binding</keyword>
<dbReference type="InterPro" id="IPR001915">
    <property type="entry name" value="Peptidase_M48"/>
</dbReference>
<keyword evidence="2 10" id="KW-0645">Protease</keyword>
<dbReference type="PANTHER" id="PTHR43221">
    <property type="entry name" value="PROTEASE HTPX"/>
    <property type="match status" value="1"/>
</dbReference>
<organism evidence="13 14">
    <name type="scientific">Haloprofundus marisrubri</name>
    <dbReference type="NCBI Taxonomy" id="1514971"/>
    <lineage>
        <taxon>Archaea</taxon>
        <taxon>Methanobacteriati</taxon>
        <taxon>Methanobacteriota</taxon>
        <taxon>Stenosarchaea group</taxon>
        <taxon>Halobacteria</taxon>
        <taxon>Halobacteriales</taxon>
        <taxon>Haloferacaceae</taxon>
        <taxon>Haloprofundus</taxon>
    </lineage>
</organism>
<comment type="cofactor">
    <cofactor evidence="10">
        <name>Zn(2+)</name>
        <dbReference type="ChEBI" id="CHEBI:29105"/>
    </cofactor>
    <text evidence="10">Binds 1 zinc ion per subunit.</text>
</comment>
<dbReference type="PANTHER" id="PTHR43221:SF2">
    <property type="entry name" value="PROTEASE HTPX HOMOLOG"/>
    <property type="match status" value="1"/>
</dbReference>
<keyword evidence="9 11" id="KW-0472">Membrane</keyword>
<evidence type="ECO:0000256" key="6">
    <source>
        <dbReference type="ARBA" id="ARBA00022833"/>
    </source>
</evidence>
<evidence type="ECO:0000259" key="12">
    <source>
        <dbReference type="Pfam" id="PF01435"/>
    </source>
</evidence>
<dbReference type="Gene3D" id="3.30.2010.10">
    <property type="entry name" value="Metalloproteases ('zincins'), catalytic domain"/>
    <property type="match status" value="1"/>
</dbReference>
<name>A0A0W1RD65_9EURY</name>
<dbReference type="GO" id="GO:0006508">
    <property type="term" value="P:proteolysis"/>
    <property type="evidence" value="ECO:0007669"/>
    <property type="project" value="UniProtKB-KW"/>
</dbReference>
<feature type="transmembrane region" description="Helical" evidence="11">
    <location>
        <begin position="7"/>
        <end position="28"/>
    </location>
</feature>
<evidence type="ECO:0000256" key="5">
    <source>
        <dbReference type="ARBA" id="ARBA00022801"/>
    </source>
</evidence>
<evidence type="ECO:0000313" key="13">
    <source>
        <dbReference type="EMBL" id="KTG11433.1"/>
    </source>
</evidence>
<evidence type="ECO:0000313" key="14">
    <source>
        <dbReference type="Proteomes" id="UP000054387"/>
    </source>
</evidence>
<feature type="transmembrane region" description="Helical" evidence="11">
    <location>
        <begin position="175"/>
        <end position="196"/>
    </location>
</feature>
<keyword evidence="5 10" id="KW-0378">Hydrolase</keyword>
<dbReference type="STRING" id="1514971.AUR64_04040"/>
<keyword evidence="6 10" id="KW-0862">Zinc</keyword>
<sequence>MDHPWLSIRMIIASTVLLLAYSVISLFLFVSGGVWVAVLGTVIFVGLQYLMTIKFAMWSTDAEPIPEEHYSDLHRRADELAEDMEISRPTLYFGDTDTPNAMALGRRGNGHVFISPELFDMMSNDELECILGHEFAHLRNRDSVITSLGISLSTFLSSGLLIAFWVASLDSENPALVRLVGTAVSAIVHLFLLLFVRLISRHREFVADADAVRFTNKPEAMANALSKLEAEFSREGAQQVSTSLSALCIAGGRRGLFAKLLSTHPDMEKRILRVVEMQ</sequence>
<comment type="caution">
    <text evidence="13">The sequence shown here is derived from an EMBL/GenBank/DDBJ whole genome shotgun (WGS) entry which is preliminary data.</text>
</comment>
<protein>
    <recommendedName>
        <fullName evidence="12">Peptidase M48 domain-containing protein</fullName>
    </recommendedName>
</protein>
<keyword evidence="1" id="KW-1003">Cell membrane</keyword>
<evidence type="ECO:0000256" key="7">
    <source>
        <dbReference type="ARBA" id="ARBA00022989"/>
    </source>
</evidence>
<dbReference type="Proteomes" id="UP000054387">
    <property type="component" value="Unassembled WGS sequence"/>
</dbReference>
<dbReference type="InterPro" id="IPR050083">
    <property type="entry name" value="HtpX_protease"/>
</dbReference>
<keyword evidence="7 11" id="KW-1133">Transmembrane helix</keyword>
<feature type="transmembrane region" description="Helical" evidence="11">
    <location>
        <begin position="34"/>
        <end position="51"/>
    </location>
</feature>
<evidence type="ECO:0000256" key="1">
    <source>
        <dbReference type="ARBA" id="ARBA00022475"/>
    </source>
</evidence>
<dbReference type="OrthoDB" id="28389at2157"/>
<evidence type="ECO:0000256" key="8">
    <source>
        <dbReference type="ARBA" id="ARBA00023049"/>
    </source>
</evidence>
<feature type="transmembrane region" description="Helical" evidence="11">
    <location>
        <begin position="148"/>
        <end position="169"/>
    </location>
</feature>
<dbReference type="AlphaFoldDB" id="A0A0W1RD65"/>
<dbReference type="GO" id="GO:0004222">
    <property type="term" value="F:metalloendopeptidase activity"/>
    <property type="evidence" value="ECO:0007669"/>
    <property type="project" value="InterPro"/>
</dbReference>
<keyword evidence="14" id="KW-1185">Reference proteome</keyword>
<dbReference type="RefSeq" id="WP_058580166.1">
    <property type="nucleotide sequence ID" value="NZ_LOPU01000004.1"/>
</dbReference>
<dbReference type="Pfam" id="PF01435">
    <property type="entry name" value="Peptidase_M48"/>
    <property type="match status" value="1"/>
</dbReference>
<dbReference type="EMBL" id="LOPU01000004">
    <property type="protein sequence ID" value="KTG11433.1"/>
    <property type="molecule type" value="Genomic_DNA"/>
</dbReference>
<evidence type="ECO:0000256" key="3">
    <source>
        <dbReference type="ARBA" id="ARBA00022692"/>
    </source>
</evidence>
<reference evidence="13 14" key="1">
    <citation type="submission" date="2015-12" db="EMBL/GenBank/DDBJ databases">
        <title>Haloprofundus marisrubri gen. nov., sp. nov., an extremely halophilic archaeon isolated from the Discovery deep brine-seawater interface in the Red Sea.</title>
        <authorList>
            <person name="Zhang G."/>
            <person name="Stingl U."/>
            <person name="Rashid M."/>
        </authorList>
    </citation>
    <scope>NUCLEOTIDE SEQUENCE [LARGE SCALE GENOMIC DNA]</scope>
    <source>
        <strain evidence="13 14">SB9</strain>
    </source>
</reference>
<evidence type="ECO:0000256" key="4">
    <source>
        <dbReference type="ARBA" id="ARBA00022723"/>
    </source>
</evidence>